<dbReference type="GO" id="GO:0005643">
    <property type="term" value="C:nuclear pore"/>
    <property type="evidence" value="ECO:0000318"/>
    <property type="project" value="GO_Central"/>
</dbReference>
<evidence type="ECO:0000313" key="3">
    <source>
        <dbReference type="EMBL" id="PNR45418.1"/>
    </source>
</evidence>
<dbReference type="EnsemblPlants" id="Pp3c11_18220V3.3">
    <property type="protein sequence ID" value="Pp3c11_18220V3.3"/>
    <property type="gene ID" value="Pp3c11_18220"/>
</dbReference>
<dbReference type="FunCoup" id="A0A2K1JV62">
    <property type="interactions" value="3878"/>
</dbReference>
<reference evidence="4" key="3">
    <citation type="submission" date="2020-12" db="UniProtKB">
        <authorList>
            <consortium name="EnsemblPlants"/>
        </authorList>
    </citation>
    <scope>IDENTIFICATION</scope>
</reference>
<evidence type="ECO:0000259" key="2">
    <source>
        <dbReference type="Pfam" id="PF25460"/>
    </source>
</evidence>
<dbReference type="Pfam" id="PF25460">
    <property type="entry name" value="Beta-prop_Aladin"/>
    <property type="match status" value="1"/>
</dbReference>
<dbReference type="STRING" id="3218.A0A2K1JV62"/>
<dbReference type="SUPFAM" id="SSF50978">
    <property type="entry name" value="WD40 repeat-like"/>
    <property type="match status" value="1"/>
</dbReference>
<dbReference type="RefSeq" id="XP_024387964.1">
    <property type="nucleotide sequence ID" value="XM_024532196.2"/>
</dbReference>
<dbReference type="InterPro" id="IPR057403">
    <property type="entry name" value="Beta-prop_Aladin"/>
</dbReference>
<dbReference type="EMBL" id="ABEU02000011">
    <property type="protein sequence ID" value="PNR45418.1"/>
    <property type="molecule type" value="Genomic_DNA"/>
</dbReference>
<dbReference type="PANTHER" id="PTHR14494:SF0">
    <property type="entry name" value="ALADIN"/>
    <property type="match status" value="1"/>
</dbReference>
<reference evidence="3 5" key="2">
    <citation type="journal article" date="2018" name="Plant J.">
        <title>The Physcomitrella patens chromosome-scale assembly reveals moss genome structure and evolution.</title>
        <authorList>
            <person name="Lang D."/>
            <person name="Ullrich K.K."/>
            <person name="Murat F."/>
            <person name="Fuchs J."/>
            <person name="Jenkins J."/>
            <person name="Haas F.B."/>
            <person name="Piednoel M."/>
            <person name="Gundlach H."/>
            <person name="Van Bel M."/>
            <person name="Meyberg R."/>
            <person name="Vives C."/>
            <person name="Morata J."/>
            <person name="Symeonidi A."/>
            <person name="Hiss M."/>
            <person name="Muchero W."/>
            <person name="Kamisugi Y."/>
            <person name="Saleh O."/>
            <person name="Blanc G."/>
            <person name="Decker E.L."/>
            <person name="van Gessel N."/>
            <person name="Grimwood J."/>
            <person name="Hayes R.D."/>
            <person name="Graham S.W."/>
            <person name="Gunter L.E."/>
            <person name="McDaniel S.F."/>
            <person name="Hoernstein S.N.W."/>
            <person name="Larsson A."/>
            <person name="Li F.W."/>
            <person name="Perroud P.F."/>
            <person name="Phillips J."/>
            <person name="Ranjan P."/>
            <person name="Rokshar D.S."/>
            <person name="Rothfels C.J."/>
            <person name="Schneider L."/>
            <person name="Shu S."/>
            <person name="Stevenson D.W."/>
            <person name="Thummler F."/>
            <person name="Tillich M."/>
            <person name="Villarreal Aguilar J.C."/>
            <person name="Widiez T."/>
            <person name="Wong G.K."/>
            <person name="Wymore A."/>
            <person name="Zhang Y."/>
            <person name="Zimmer A.D."/>
            <person name="Quatrano R.S."/>
            <person name="Mayer K.F.X."/>
            <person name="Goodstein D."/>
            <person name="Casacuberta J.M."/>
            <person name="Vandepoele K."/>
            <person name="Reski R."/>
            <person name="Cuming A.C."/>
            <person name="Tuskan G.A."/>
            <person name="Maumus F."/>
            <person name="Salse J."/>
            <person name="Schmutz J."/>
            <person name="Rensing S.A."/>
        </authorList>
    </citation>
    <scope>NUCLEOTIDE SEQUENCE [LARGE SCALE GENOMIC DNA]</scope>
    <source>
        <strain evidence="4 5">cv. Gransden 2004</strain>
    </source>
</reference>
<dbReference type="InterPro" id="IPR001680">
    <property type="entry name" value="WD40_rpt"/>
</dbReference>
<accession>A0A2K1JV62</accession>
<dbReference type="EnsemblPlants" id="Pp3c11_18220V3.1">
    <property type="protein sequence ID" value="Pp3c11_18220V3.1"/>
    <property type="gene ID" value="Pp3c11_18220"/>
</dbReference>
<dbReference type="GeneID" id="112288219"/>
<dbReference type="FunFam" id="2.130.10.10:FF:000434">
    <property type="entry name" value="Aladin isoform A"/>
    <property type="match status" value="1"/>
</dbReference>
<dbReference type="SUPFAM" id="SSF82171">
    <property type="entry name" value="DPP6 N-terminal domain-like"/>
    <property type="match status" value="1"/>
</dbReference>
<dbReference type="Gene3D" id="2.130.10.10">
    <property type="entry name" value="YVTN repeat-like/Quinoprotein amine dehydrogenase"/>
    <property type="match status" value="2"/>
</dbReference>
<gene>
    <name evidence="4" type="primary">LOC112288219</name>
    <name evidence="3" type="ORF">PHYPA_015189</name>
</gene>
<name>A0A2K1JV62_PHYPA</name>
<keyword evidence="5" id="KW-1185">Reference proteome</keyword>
<feature type="region of interest" description="Disordered" evidence="1">
    <location>
        <begin position="46"/>
        <end position="84"/>
    </location>
</feature>
<proteinExistence type="predicted"/>
<evidence type="ECO:0000313" key="5">
    <source>
        <dbReference type="Proteomes" id="UP000006727"/>
    </source>
</evidence>
<evidence type="ECO:0000256" key="1">
    <source>
        <dbReference type="SAM" id="MobiDB-lite"/>
    </source>
</evidence>
<feature type="compositionally biased region" description="Acidic residues" evidence="1">
    <location>
        <begin position="60"/>
        <end position="72"/>
    </location>
</feature>
<dbReference type="GO" id="GO:0006913">
    <property type="term" value="P:nucleocytoplasmic transport"/>
    <property type="evidence" value="ECO:0000318"/>
    <property type="project" value="GO_Central"/>
</dbReference>
<reference evidence="3 5" key="1">
    <citation type="journal article" date="2008" name="Science">
        <title>The Physcomitrella genome reveals evolutionary insights into the conquest of land by plants.</title>
        <authorList>
            <person name="Rensing S."/>
            <person name="Lang D."/>
            <person name="Zimmer A."/>
            <person name="Terry A."/>
            <person name="Salamov A."/>
            <person name="Shapiro H."/>
            <person name="Nishiyama T."/>
            <person name="Perroud P.-F."/>
            <person name="Lindquist E."/>
            <person name="Kamisugi Y."/>
            <person name="Tanahashi T."/>
            <person name="Sakakibara K."/>
            <person name="Fujita T."/>
            <person name="Oishi K."/>
            <person name="Shin-I T."/>
            <person name="Kuroki Y."/>
            <person name="Toyoda A."/>
            <person name="Suzuki Y."/>
            <person name="Hashimoto A."/>
            <person name="Yamaguchi K."/>
            <person name="Sugano A."/>
            <person name="Kohara Y."/>
            <person name="Fujiyama A."/>
            <person name="Anterola A."/>
            <person name="Aoki S."/>
            <person name="Ashton N."/>
            <person name="Barbazuk W.B."/>
            <person name="Barker E."/>
            <person name="Bennetzen J."/>
            <person name="Bezanilla M."/>
            <person name="Blankenship R."/>
            <person name="Cho S.H."/>
            <person name="Dutcher S."/>
            <person name="Estelle M."/>
            <person name="Fawcett J.A."/>
            <person name="Gundlach H."/>
            <person name="Hanada K."/>
            <person name="Heyl A."/>
            <person name="Hicks K.A."/>
            <person name="Hugh J."/>
            <person name="Lohr M."/>
            <person name="Mayer K."/>
            <person name="Melkozernov A."/>
            <person name="Murata T."/>
            <person name="Nelson D."/>
            <person name="Pils B."/>
            <person name="Prigge M."/>
            <person name="Reiss B."/>
            <person name="Renner T."/>
            <person name="Rombauts S."/>
            <person name="Rushton P."/>
            <person name="Sanderfoot A."/>
            <person name="Schween G."/>
            <person name="Shiu S.-H."/>
            <person name="Stueber K."/>
            <person name="Theodoulou F.L."/>
            <person name="Tu H."/>
            <person name="Van de Peer Y."/>
            <person name="Verrier P.J."/>
            <person name="Waters E."/>
            <person name="Wood A."/>
            <person name="Yang L."/>
            <person name="Cove D."/>
            <person name="Cuming A."/>
            <person name="Hasebe M."/>
            <person name="Lucas S."/>
            <person name="Mishler D.B."/>
            <person name="Reski R."/>
            <person name="Grigoriev I."/>
            <person name="Quatrano R.S."/>
            <person name="Boore J.L."/>
        </authorList>
    </citation>
    <scope>NUCLEOTIDE SEQUENCE [LARGE SCALE GENOMIC DNA]</scope>
    <source>
        <strain evidence="4 5">cv. Gransden 2004</strain>
    </source>
</reference>
<dbReference type="InterPro" id="IPR036322">
    <property type="entry name" value="WD40_repeat_dom_sf"/>
</dbReference>
<dbReference type="InterPro" id="IPR045139">
    <property type="entry name" value="Aladin"/>
</dbReference>
<protein>
    <recommendedName>
        <fullName evidence="2">Aladin seven-bladed propeller domain-containing protein</fullName>
    </recommendedName>
</protein>
<evidence type="ECO:0000313" key="4">
    <source>
        <dbReference type="EnsemblPlants" id="Pp3c11_18220V3.1"/>
    </source>
</evidence>
<dbReference type="OrthoDB" id="411991at2759"/>
<dbReference type="InterPro" id="IPR015943">
    <property type="entry name" value="WD40/YVTN_repeat-like_dom_sf"/>
</dbReference>
<dbReference type="Proteomes" id="UP000006727">
    <property type="component" value="Chromosome 11"/>
</dbReference>
<feature type="domain" description="Aladin seven-bladed propeller" evidence="2">
    <location>
        <begin position="116"/>
        <end position="454"/>
    </location>
</feature>
<dbReference type="SMART" id="SM00320">
    <property type="entry name" value="WD40"/>
    <property type="match status" value="3"/>
</dbReference>
<dbReference type="AlphaFoldDB" id="A0A2K1JV62"/>
<sequence length="466" mass="50013">MPGVPAIGEYTVCEINRDFLTAKDDIDKSAQDSYCKILGRVYPSIPYQPRDSDARNSQGEGEDGGPIDEDADQLNTTDSEPSGFLGRQLENAKTLVSTALQNLLSQNSHGAQKSYSFQGISWHMHRHWVAFIGGQDQVFVHDFEDAAPRDPAVLANDVHKDIECVEWRPSAGSTLSIACRGGIAIWSANYPGNMAPVRAGVVSILGTPNRGAGARWALVDFLRTGSNAPVTALSWSPCGRMLASASKHDSTFTIWDVAQGVGTPLQRGLGDISLLKWSPTGDYFVSAKVNGVFHLWETSKWTSVPWTSAGGSVVSAMWSPDGKVLLAAFDQTTSLAALHFAGKPPSLDVHLLPLDLPDIEAITGRNGAIERMAWDGTGERLAVTYSRAVNANHAGLVAVFDTRQTPIVSTSLLGFIRGPGVDSKPISLAFHNNLKQGALLSVCWSTGVCCTYPLLFRGHGGQLVRA</sequence>
<dbReference type="Gramene" id="Pp3c11_18220V3.3">
    <property type="protein sequence ID" value="Pp3c11_18220V3.3"/>
    <property type="gene ID" value="Pp3c11_18220"/>
</dbReference>
<organism evidence="3">
    <name type="scientific">Physcomitrium patens</name>
    <name type="common">Spreading-leaved earth moss</name>
    <name type="synonym">Physcomitrella patens</name>
    <dbReference type="NCBI Taxonomy" id="3218"/>
    <lineage>
        <taxon>Eukaryota</taxon>
        <taxon>Viridiplantae</taxon>
        <taxon>Streptophyta</taxon>
        <taxon>Embryophyta</taxon>
        <taxon>Bryophyta</taxon>
        <taxon>Bryophytina</taxon>
        <taxon>Bryopsida</taxon>
        <taxon>Funariidae</taxon>
        <taxon>Funariales</taxon>
        <taxon>Funariaceae</taxon>
        <taxon>Physcomitrium</taxon>
    </lineage>
</organism>
<dbReference type="Gramene" id="Pp3c11_18220V3.1">
    <property type="protein sequence ID" value="Pp3c11_18220V3.1"/>
    <property type="gene ID" value="Pp3c11_18220"/>
</dbReference>
<dbReference type="KEGG" id="ppp:112288219"/>
<dbReference type="PANTHER" id="PTHR14494">
    <property type="entry name" value="ALADIN/ADRACALIN/AAAS"/>
    <property type="match status" value="1"/>
</dbReference>